<keyword evidence="2" id="KW-0121">Carboxypeptidase</keyword>
<dbReference type="Proteomes" id="UP000199518">
    <property type="component" value="Unassembled WGS sequence"/>
</dbReference>
<evidence type="ECO:0000256" key="1">
    <source>
        <dbReference type="SAM" id="SignalP"/>
    </source>
</evidence>
<reference evidence="3" key="1">
    <citation type="submission" date="2016-10" db="EMBL/GenBank/DDBJ databases">
        <authorList>
            <person name="Varghese N."/>
            <person name="Submissions S."/>
        </authorList>
    </citation>
    <scope>NUCLEOTIDE SEQUENCE [LARGE SCALE GENOMIC DNA]</scope>
    <source>
        <strain evidence="3">DSM 26348</strain>
    </source>
</reference>
<dbReference type="Gene3D" id="2.60.40.1120">
    <property type="entry name" value="Carboxypeptidase-like, regulatory domain"/>
    <property type="match status" value="1"/>
</dbReference>
<dbReference type="RefSeq" id="WP_092050583.1">
    <property type="nucleotide sequence ID" value="NZ_FOQD01000008.1"/>
</dbReference>
<gene>
    <name evidence="2" type="ORF">SAMN05421753_108229</name>
</gene>
<dbReference type="GO" id="GO:0004180">
    <property type="term" value="F:carboxypeptidase activity"/>
    <property type="evidence" value="ECO:0007669"/>
    <property type="project" value="UniProtKB-KW"/>
</dbReference>
<feature type="signal peptide" evidence="1">
    <location>
        <begin position="1"/>
        <end position="20"/>
    </location>
</feature>
<evidence type="ECO:0000313" key="3">
    <source>
        <dbReference type="Proteomes" id="UP000199518"/>
    </source>
</evidence>
<dbReference type="InterPro" id="IPR008969">
    <property type="entry name" value="CarboxyPept-like_regulatory"/>
</dbReference>
<keyword evidence="2" id="KW-0645">Protease</keyword>
<keyword evidence="1" id="KW-0732">Signal</keyword>
<feature type="chain" id="PRO_5011560978" evidence="1">
    <location>
        <begin position="21"/>
        <end position="670"/>
    </location>
</feature>
<dbReference type="EMBL" id="FOQD01000008">
    <property type="protein sequence ID" value="SFI40357.1"/>
    <property type="molecule type" value="Genomic_DNA"/>
</dbReference>
<dbReference type="OrthoDB" id="256352at2"/>
<sequence length="670" mass="73178">MRRSARLLFLLVPFASSLLAAEPQPPALTGRVVNADGQPIADASVDIQYTPPFRRTTRSDRDGRFSIPIAQGQTASNLQVLIGAPEHGYVSVFGDVITKGKIRLPPERVIRGRLLDQANAPLPNVRLRVIDVLKYPDDGDHQLETFLAGRTAFGDVLDRGRRVLNSNSGIETIFPWQMTGPEGEFEIHGIGTDCLVGIFLYGESAAAETIYVRTDDGPVAKVPRTTTHTTGEFWDVYPYRQFLHEVKPSVPIRGTVTQAETKLPLTGITITPVWFDNWQISSRRQEDLQVTTDALGRYELIGVPLHGDRVFAAPPVGSSFVAVERGLKYFLGRPQQPLDFQMPEGVKISGRVTDSQTGKPLSGGIAAFTIPDNPSVKAIVPSRLSGERSGMRVDQDGKYEITVLPGAGIITFRVATEVSGQYQRGQGANQITNFRTDVIPGKIYFRTQPHLLNAEEPNLLVEFNAEKGTPQLLDLKVGEPRTDVPLYFTSQNGGTFQVYYSNQKHDENIFSLAKDGSGTIRFFGKQGRATQAVSSEHDLAGWTYVEATDKSATIDLVSAAQLSGRLLVADGSPLAGARLHDPYDYDPTTRHGLIPSQPGSGYYPVTDDEGRFKLVGLAPGLPLTIQVGVSKGSYLLHRRIAGKDIVLEPGGSKDLGDLTIDQLEDVLKPR</sequence>
<dbReference type="SUPFAM" id="SSF49464">
    <property type="entry name" value="Carboxypeptidase regulatory domain-like"/>
    <property type="match status" value="1"/>
</dbReference>
<dbReference type="STRING" id="1576369.SAMN05421753_108229"/>
<accession>A0A1I3HXQ6</accession>
<name>A0A1I3HXQ6_9PLAN</name>
<evidence type="ECO:0000313" key="2">
    <source>
        <dbReference type="EMBL" id="SFI40357.1"/>
    </source>
</evidence>
<keyword evidence="2" id="KW-0378">Hydrolase</keyword>
<organism evidence="2 3">
    <name type="scientific">Planctomicrobium piriforme</name>
    <dbReference type="NCBI Taxonomy" id="1576369"/>
    <lineage>
        <taxon>Bacteria</taxon>
        <taxon>Pseudomonadati</taxon>
        <taxon>Planctomycetota</taxon>
        <taxon>Planctomycetia</taxon>
        <taxon>Planctomycetales</taxon>
        <taxon>Planctomycetaceae</taxon>
        <taxon>Planctomicrobium</taxon>
    </lineage>
</organism>
<proteinExistence type="predicted"/>
<protein>
    <submittedName>
        <fullName evidence="2">Carboxypeptidase regulatory-like domain-containing protein</fullName>
    </submittedName>
</protein>
<dbReference type="AlphaFoldDB" id="A0A1I3HXQ6"/>
<keyword evidence="3" id="KW-1185">Reference proteome</keyword>